<keyword evidence="3" id="KW-1185">Reference proteome</keyword>
<name>A0A1I2HA78_9BACT</name>
<dbReference type="AlphaFoldDB" id="A0A1I2HA78"/>
<evidence type="ECO:0000313" key="3">
    <source>
        <dbReference type="Proteomes" id="UP000199400"/>
    </source>
</evidence>
<protein>
    <submittedName>
        <fullName evidence="2">Uncharacterized protein</fullName>
    </submittedName>
</protein>
<dbReference type="EMBL" id="FOMX01000040">
    <property type="protein sequence ID" value="SFF27115.1"/>
    <property type="molecule type" value="Genomic_DNA"/>
</dbReference>
<evidence type="ECO:0000313" key="2">
    <source>
        <dbReference type="EMBL" id="SFF27115.1"/>
    </source>
</evidence>
<reference evidence="3" key="1">
    <citation type="submission" date="2016-10" db="EMBL/GenBank/DDBJ databases">
        <authorList>
            <person name="Varghese N."/>
            <person name="Submissions S."/>
        </authorList>
    </citation>
    <scope>NUCLEOTIDE SEQUENCE [LARGE SCALE GENOMIC DNA]</scope>
    <source>
        <strain evidence="3">ATCC 25963</strain>
    </source>
</reference>
<feature type="region of interest" description="Disordered" evidence="1">
    <location>
        <begin position="21"/>
        <end position="46"/>
    </location>
</feature>
<dbReference type="SUPFAM" id="SSF101898">
    <property type="entry name" value="NHL repeat"/>
    <property type="match status" value="1"/>
</dbReference>
<sequence>MVSLLLLGCRPQAAETALQVAERAPQPAAPAAPDASEPAPGVLPRCRPLASEPAIAKPGSGPAYALVDHVGVVRIDDGEVTTALPLAKGVDADDLEMTAGPDGSLWLSGWDGVDVLGLDGRVRKVRGGAGPRYEHLRVRANNDVWAVTSDIEWQIVHDDGERWQPLRARRQFPGRYDDNKLAGLAVDAEGVWVSSWNGLWRLAGRDWQRVDAPPGTGTILWLWTYRDRVIAGDGERWFSRDGAGWRPLSWPHTDDVRRAVGEVGLVAAPERGRAAVQLAAATAAGCTVASEPLAGSRVGELAVDGAGRVWLATDVGLGVIDGDGRKLAEWPLGSLPGLSGRVTQIAVIGAGPWRLPSPRPGRTWEVVGRLKTYKQGTPLANTAVELCPSPYGDRCPQGPSTRAATTAADGSFRFADVPLGDLSIVVRPPAGHPECTSPFTDHGHGLDPAVDCPVDGPRCDLGELTDCRPFEMPPSPAP</sequence>
<gene>
    <name evidence="2" type="ORF">SAMN02745121_07863</name>
</gene>
<accession>A0A1I2HA78</accession>
<dbReference type="Proteomes" id="UP000199400">
    <property type="component" value="Unassembled WGS sequence"/>
</dbReference>
<evidence type="ECO:0000256" key="1">
    <source>
        <dbReference type="SAM" id="MobiDB-lite"/>
    </source>
</evidence>
<organism evidence="2 3">
    <name type="scientific">Nannocystis exedens</name>
    <dbReference type="NCBI Taxonomy" id="54"/>
    <lineage>
        <taxon>Bacteria</taxon>
        <taxon>Pseudomonadati</taxon>
        <taxon>Myxococcota</taxon>
        <taxon>Polyangia</taxon>
        <taxon>Nannocystales</taxon>
        <taxon>Nannocystaceae</taxon>
        <taxon>Nannocystis</taxon>
    </lineage>
</organism>
<proteinExistence type="predicted"/>
<feature type="compositionally biased region" description="Low complexity" evidence="1">
    <location>
        <begin position="21"/>
        <end position="40"/>
    </location>
</feature>